<name>A0ABY5BQ09_9LACO</name>
<feature type="transmembrane region" description="Helical" evidence="1">
    <location>
        <begin position="7"/>
        <end position="27"/>
    </location>
</feature>
<dbReference type="Proteomes" id="UP001056707">
    <property type="component" value="Chromosome"/>
</dbReference>
<dbReference type="EMBL" id="CP097116">
    <property type="protein sequence ID" value="USS85345.1"/>
    <property type="molecule type" value="Genomic_DNA"/>
</dbReference>
<keyword evidence="1" id="KW-0472">Membrane</keyword>
<evidence type="ECO:0000313" key="3">
    <source>
        <dbReference type="Proteomes" id="UP001056707"/>
    </source>
</evidence>
<feature type="transmembrane region" description="Helical" evidence="1">
    <location>
        <begin position="33"/>
        <end position="53"/>
    </location>
</feature>
<reference evidence="2" key="1">
    <citation type="submission" date="2022-05" db="EMBL/GenBank/DDBJ databases">
        <authorList>
            <person name="Oliphant S.A."/>
            <person name="Watson-Haigh N.S."/>
            <person name="Sumby K.M."/>
            <person name="Gardner J.M."/>
            <person name="Jiranek V."/>
        </authorList>
    </citation>
    <scope>NUCLEOTIDE SEQUENCE</scope>
    <source>
        <strain evidence="2">KI16_H9</strain>
    </source>
</reference>
<sequence>MYLKRFVELFIVYLISFVVGSFVYGIAFVTTNGLLILAGGLIGYCVLVIPLTIMTIRKMTKRATASGEHQPAQSRFNQVLAALPSYFYLATSDQTDQVSNSIVTFAQSEHHENVFYVATDPRTKRVQNILVHEQVAIASLADSELGLRFSSNHARARVIKGKPAITKLLKTNPTLTGLSANLSNQAILEITLTSVLIESFRDAPEIVQLQQQKTSN</sequence>
<keyword evidence="3" id="KW-1185">Reference proteome</keyword>
<organism evidence="2 3">
    <name type="scientific">Fructilactobacillus myrtifloralis</name>
    <dbReference type="NCBI Taxonomy" id="2940301"/>
    <lineage>
        <taxon>Bacteria</taxon>
        <taxon>Bacillati</taxon>
        <taxon>Bacillota</taxon>
        <taxon>Bacilli</taxon>
        <taxon>Lactobacillales</taxon>
        <taxon>Lactobacillaceae</taxon>
        <taxon>Fructilactobacillus</taxon>
    </lineage>
</organism>
<accession>A0ABY5BQ09</accession>
<keyword evidence="1" id="KW-1133">Transmembrane helix</keyword>
<evidence type="ECO:0000313" key="2">
    <source>
        <dbReference type="EMBL" id="USS85345.1"/>
    </source>
</evidence>
<keyword evidence="1" id="KW-0812">Transmembrane</keyword>
<gene>
    <name evidence="2" type="ORF">M3M35_01385</name>
</gene>
<dbReference type="RefSeq" id="WP_252750240.1">
    <property type="nucleotide sequence ID" value="NZ_CP097116.1"/>
</dbReference>
<dbReference type="SUPFAM" id="SSF50475">
    <property type="entry name" value="FMN-binding split barrel"/>
    <property type="match status" value="1"/>
</dbReference>
<protein>
    <submittedName>
        <fullName evidence="2">Pyridoxamine 5'-phosphate oxidase family protein</fullName>
    </submittedName>
</protein>
<dbReference type="InterPro" id="IPR012349">
    <property type="entry name" value="Split_barrel_FMN-bd"/>
</dbReference>
<proteinExistence type="predicted"/>
<evidence type="ECO:0000256" key="1">
    <source>
        <dbReference type="SAM" id="Phobius"/>
    </source>
</evidence>
<dbReference type="Gene3D" id="2.30.110.10">
    <property type="entry name" value="Electron Transport, Fmn-binding Protein, Chain A"/>
    <property type="match status" value="1"/>
</dbReference>